<evidence type="ECO:0000313" key="2">
    <source>
        <dbReference type="Proteomes" id="UP001145114"/>
    </source>
</evidence>
<sequence length="236" mass="27011">VDRRAVFGESQDEEEIRAKSRSVQRDGDDGRMSKIQEALQRQLKAHFGNHPTLEHRFGSGSGEAAANDSDESQDEADAGKPKRIKTINKDSYAVRVPERQIELEESTSDERLRQLAQVCVDAAWVHQQSKIPWERQFFSHKVIHVPCNPADDERNKRKRPRRRSRRCRAKCKTPSRTGAGTRRRSDHPTFPHQRNGGHSVAPERSSVSAQPNNNGVTKQRQHPFYQKHDVKSLLNL</sequence>
<keyword evidence="2" id="KW-1185">Reference proteome</keyword>
<organism evidence="1 2">
    <name type="scientific">Spiromyces aspiralis</name>
    <dbReference type="NCBI Taxonomy" id="68401"/>
    <lineage>
        <taxon>Eukaryota</taxon>
        <taxon>Fungi</taxon>
        <taxon>Fungi incertae sedis</taxon>
        <taxon>Zoopagomycota</taxon>
        <taxon>Kickxellomycotina</taxon>
        <taxon>Kickxellomycetes</taxon>
        <taxon>Kickxellales</taxon>
        <taxon>Kickxellaceae</taxon>
        <taxon>Spiromyces</taxon>
    </lineage>
</organism>
<evidence type="ECO:0000313" key="1">
    <source>
        <dbReference type="EMBL" id="KAJ1679862.1"/>
    </source>
</evidence>
<dbReference type="Proteomes" id="UP001145114">
    <property type="component" value="Unassembled WGS sequence"/>
</dbReference>
<comment type="caution">
    <text evidence="1">The sequence shown here is derived from an EMBL/GenBank/DDBJ whole genome shotgun (WGS) entry which is preliminary data.</text>
</comment>
<feature type="non-terminal residue" evidence="1">
    <location>
        <position position="1"/>
    </location>
</feature>
<accession>A0ACC1HUB1</accession>
<reference evidence="1" key="1">
    <citation type="submission" date="2022-06" db="EMBL/GenBank/DDBJ databases">
        <title>Phylogenomic reconstructions and comparative analyses of Kickxellomycotina fungi.</title>
        <authorList>
            <person name="Reynolds N.K."/>
            <person name="Stajich J.E."/>
            <person name="Barry K."/>
            <person name="Grigoriev I.V."/>
            <person name="Crous P."/>
            <person name="Smith M.E."/>
        </authorList>
    </citation>
    <scope>NUCLEOTIDE SEQUENCE</scope>
    <source>
        <strain evidence="1">RSA 2271</strain>
    </source>
</reference>
<protein>
    <submittedName>
        <fullName evidence="1">Uncharacterized protein</fullName>
    </submittedName>
</protein>
<proteinExistence type="predicted"/>
<dbReference type="EMBL" id="JAMZIH010000143">
    <property type="protein sequence ID" value="KAJ1679862.1"/>
    <property type="molecule type" value="Genomic_DNA"/>
</dbReference>
<name>A0ACC1HUB1_9FUNG</name>
<gene>
    <name evidence="1" type="ORF">EV182_001178</name>
</gene>